<proteinExistence type="predicted"/>
<keyword evidence="2" id="KW-0057">Aromatic amino acid biosynthesis</keyword>
<evidence type="ECO:0000256" key="2">
    <source>
        <dbReference type="ARBA" id="ARBA00023141"/>
    </source>
</evidence>
<dbReference type="SUPFAM" id="SSF51735">
    <property type="entry name" value="NAD(P)-binding Rossmann-fold domains"/>
    <property type="match status" value="1"/>
</dbReference>
<gene>
    <name evidence="5" type="ORF">GCM10023168_12120</name>
</gene>
<comment type="caution">
    <text evidence="5">The sequence shown here is derived from an EMBL/GenBank/DDBJ whole genome shotgun (WGS) entry which is preliminary data.</text>
</comment>
<dbReference type="InterPro" id="IPR022893">
    <property type="entry name" value="Shikimate_DH_fam"/>
</dbReference>
<evidence type="ECO:0000259" key="4">
    <source>
        <dbReference type="Pfam" id="PF18317"/>
    </source>
</evidence>
<evidence type="ECO:0000259" key="3">
    <source>
        <dbReference type="Pfam" id="PF08501"/>
    </source>
</evidence>
<dbReference type="EMBL" id="BAABGM010000008">
    <property type="protein sequence ID" value="GAA4402021.1"/>
    <property type="molecule type" value="Genomic_DNA"/>
</dbReference>
<feature type="domain" description="SDH C-terminal" evidence="4">
    <location>
        <begin position="245"/>
        <end position="273"/>
    </location>
</feature>
<dbReference type="Pfam" id="PF08501">
    <property type="entry name" value="Shikimate_dh_N"/>
    <property type="match status" value="1"/>
</dbReference>
<dbReference type="RefSeq" id="WP_345203515.1">
    <property type="nucleotide sequence ID" value="NZ_BAABGM010000008.1"/>
</dbReference>
<keyword evidence="6" id="KW-1185">Reference proteome</keyword>
<dbReference type="Pfam" id="PF18317">
    <property type="entry name" value="SDH_C"/>
    <property type="match status" value="1"/>
</dbReference>
<dbReference type="InterPro" id="IPR046346">
    <property type="entry name" value="Aminoacid_DH-like_N_sf"/>
</dbReference>
<name>A0ABP8K8V8_9MICO</name>
<dbReference type="Gene3D" id="3.40.50.720">
    <property type="entry name" value="NAD(P)-binding Rossmann-like Domain"/>
    <property type="match status" value="1"/>
</dbReference>
<dbReference type="Gene3D" id="3.40.50.10860">
    <property type="entry name" value="Leucine Dehydrogenase, chain A, domain 1"/>
    <property type="match status" value="1"/>
</dbReference>
<organism evidence="5 6">
    <name type="scientific">Fodinibacter luteus</name>
    <dbReference type="NCBI Taxonomy" id="552064"/>
    <lineage>
        <taxon>Bacteria</taxon>
        <taxon>Bacillati</taxon>
        <taxon>Actinomycetota</taxon>
        <taxon>Actinomycetes</taxon>
        <taxon>Micrococcales</taxon>
        <taxon>Intrasporangiaceae</taxon>
        <taxon>Fodinibacter (ex Wang et al. 2009)</taxon>
    </lineage>
</organism>
<feature type="domain" description="Shikimate dehydrogenase substrate binding N-terminal" evidence="3">
    <location>
        <begin position="13"/>
        <end position="95"/>
    </location>
</feature>
<accession>A0ABP8K8V8</accession>
<evidence type="ECO:0000256" key="1">
    <source>
        <dbReference type="ARBA" id="ARBA00004871"/>
    </source>
</evidence>
<evidence type="ECO:0000313" key="5">
    <source>
        <dbReference type="EMBL" id="GAA4402021.1"/>
    </source>
</evidence>
<keyword evidence="2" id="KW-0028">Amino-acid biosynthesis</keyword>
<evidence type="ECO:0000313" key="6">
    <source>
        <dbReference type="Proteomes" id="UP001500945"/>
    </source>
</evidence>
<dbReference type="PANTHER" id="PTHR21089">
    <property type="entry name" value="SHIKIMATE DEHYDROGENASE"/>
    <property type="match status" value="1"/>
</dbReference>
<dbReference type="SUPFAM" id="SSF53223">
    <property type="entry name" value="Aminoacid dehydrogenase-like, N-terminal domain"/>
    <property type="match status" value="1"/>
</dbReference>
<comment type="pathway">
    <text evidence="1">Metabolic intermediate biosynthesis; chorismate biosynthesis; chorismate from D-erythrose 4-phosphate and phosphoenolpyruvate: step 4/7.</text>
</comment>
<protein>
    <submittedName>
        <fullName evidence="5">Shikimate dehydrogenase</fullName>
    </submittedName>
</protein>
<dbReference type="InterPro" id="IPR013708">
    <property type="entry name" value="Shikimate_DH-bd_N"/>
</dbReference>
<dbReference type="PANTHER" id="PTHR21089:SF1">
    <property type="entry name" value="BIFUNCTIONAL 3-DEHYDROQUINATE DEHYDRATASE_SHIKIMATE DEHYDROGENASE, CHLOROPLASTIC"/>
    <property type="match status" value="1"/>
</dbReference>
<dbReference type="CDD" id="cd01065">
    <property type="entry name" value="NAD_bind_Shikimate_DH"/>
    <property type="match status" value="1"/>
</dbReference>
<dbReference type="Proteomes" id="UP001500945">
    <property type="component" value="Unassembled WGS sequence"/>
</dbReference>
<dbReference type="InterPro" id="IPR041121">
    <property type="entry name" value="SDH_C"/>
</dbReference>
<dbReference type="InterPro" id="IPR036291">
    <property type="entry name" value="NAD(P)-bd_dom_sf"/>
</dbReference>
<reference evidence="6" key="1">
    <citation type="journal article" date="2019" name="Int. J. Syst. Evol. Microbiol.">
        <title>The Global Catalogue of Microorganisms (GCM) 10K type strain sequencing project: providing services to taxonomists for standard genome sequencing and annotation.</title>
        <authorList>
            <consortium name="The Broad Institute Genomics Platform"/>
            <consortium name="The Broad Institute Genome Sequencing Center for Infectious Disease"/>
            <person name="Wu L."/>
            <person name="Ma J."/>
        </authorList>
    </citation>
    <scope>NUCLEOTIDE SEQUENCE [LARGE SCALE GENOMIC DNA]</scope>
    <source>
        <strain evidence="6">JCM 17809</strain>
    </source>
</reference>
<sequence length="281" mass="28335">MLREPGQVLRAAVLGSPIAHSLSPAIHRAGYAAAGLADWEYDAHEVDAADLPGFIAGLGRQWRGLSLTMPLKEVGATVATTVDDVARRSAAVNTLVRRGDGGWDATNTDVVGLVRALAPHLPEGATRALVLGAGATARSSVLALAELGVTTLTVRARDTSRAADLLAWALDLGAGIRSGSAAGLGPWVTTADDVVVSTLPAAAGDVAAAGVPAVHHGVLLDVAYAGWPTPLAHAGREAGMSVVSGLDMLVHQAAEQFRLFTGHEAPVAAMAAAGRAALGAG</sequence>
<dbReference type="NCBIfam" id="NF001311">
    <property type="entry name" value="PRK00258.1-3"/>
    <property type="match status" value="1"/>
</dbReference>